<sequence length="348" mass="39411">MLYAGAKREDTILVNADIQRSNRSRLLFFLHIVIAFLAVLSIFALTNSELIEQRKIYISLLLIEGVLALINHHFTQTRPFLLNLTIELFLSSLLIYGIILGVFLNPTEYSTSFVAFILTLPILFLRRPIVAIAQILLFVSLFIFLVVQVESPNVVFGDVLNATVFGAGSIVLSTYIMKTMMQNQILKFKTARIANEDQLTGLLNRNCYETQLKNYPSLCTKTLSCIYIDVNGLHTLNNQKGHEAGDKMLRFIAKEFQMRFGKNHTYRIGGDEYVAFAMDSNNSTIAQKIQKCVQQVKSQNYHVACGYFTAPAENLDISELIKSAESNMYTAKSEYYSKFGVAQRGFRE</sequence>
<keyword evidence="6" id="KW-1185">Reference proteome</keyword>
<reference evidence="5 6" key="1">
    <citation type="submission" date="2018-05" db="EMBL/GenBank/DDBJ databases">
        <title>Animal gut microbial communities from fecal samples from Wisconsin, USA.</title>
        <authorList>
            <person name="Neumann A."/>
        </authorList>
    </citation>
    <scope>NUCLEOTIDE SEQUENCE [LARGE SCALE GENOMIC DNA]</scope>
    <source>
        <strain evidence="5 6">UWS4</strain>
    </source>
</reference>
<feature type="transmembrane region" description="Helical" evidence="3">
    <location>
        <begin position="159"/>
        <end position="177"/>
    </location>
</feature>
<feature type="transmembrane region" description="Helical" evidence="3">
    <location>
        <begin position="81"/>
        <end position="103"/>
    </location>
</feature>
<gene>
    <name evidence="5" type="ORF">B0H50_10485</name>
</gene>
<dbReference type="SUPFAM" id="SSF55073">
    <property type="entry name" value="Nucleotide cyclase"/>
    <property type="match status" value="1"/>
</dbReference>
<feature type="transmembrane region" description="Helical" evidence="3">
    <location>
        <begin position="56"/>
        <end position="74"/>
    </location>
</feature>
<organism evidence="5 6">
    <name type="scientific">Hallerella porci</name>
    <dbReference type="NCBI Taxonomy" id="1945871"/>
    <lineage>
        <taxon>Bacteria</taxon>
        <taxon>Pseudomonadati</taxon>
        <taxon>Fibrobacterota</taxon>
        <taxon>Fibrobacteria</taxon>
        <taxon>Fibrobacterales</taxon>
        <taxon>Fibrobacteraceae</taxon>
        <taxon>Hallerella</taxon>
    </lineage>
</organism>
<keyword evidence="3" id="KW-0812">Transmembrane</keyword>
<dbReference type="RefSeq" id="WP_106197867.1">
    <property type="nucleotide sequence ID" value="NZ_JAXEIU010000025.1"/>
</dbReference>
<evidence type="ECO:0000256" key="1">
    <source>
        <dbReference type="ARBA" id="ARBA00012528"/>
    </source>
</evidence>
<comment type="catalytic activity">
    <reaction evidence="2">
        <text>2 GTP = 3',3'-c-di-GMP + 2 diphosphate</text>
        <dbReference type="Rhea" id="RHEA:24898"/>
        <dbReference type="ChEBI" id="CHEBI:33019"/>
        <dbReference type="ChEBI" id="CHEBI:37565"/>
        <dbReference type="ChEBI" id="CHEBI:58805"/>
        <dbReference type="EC" id="2.7.7.65"/>
    </reaction>
</comment>
<dbReference type="PROSITE" id="PS50887">
    <property type="entry name" value="GGDEF"/>
    <property type="match status" value="1"/>
</dbReference>
<dbReference type="InterPro" id="IPR050469">
    <property type="entry name" value="Diguanylate_Cyclase"/>
</dbReference>
<dbReference type="Gene3D" id="3.30.70.270">
    <property type="match status" value="1"/>
</dbReference>
<dbReference type="InterPro" id="IPR029787">
    <property type="entry name" value="Nucleotide_cyclase"/>
</dbReference>
<accession>A0ABX5LNF7</accession>
<dbReference type="Proteomes" id="UP000245523">
    <property type="component" value="Unassembled WGS sequence"/>
</dbReference>
<dbReference type="Pfam" id="PF00990">
    <property type="entry name" value="GGDEF"/>
    <property type="match status" value="1"/>
</dbReference>
<dbReference type="InterPro" id="IPR043128">
    <property type="entry name" value="Rev_trsase/Diguanyl_cyclase"/>
</dbReference>
<keyword evidence="3" id="KW-1133">Transmembrane helix</keyword>
<evidence type="ECO:0000256" key="3">
    <source>
        <dbReference type="SAM" id="Phobius"/>
    </source>
</evidence>
<dbReference type="PANTHER" id="PTHR45138:SF9">
    <property type="entry name" value="DIGUANYLATE CYCLASE DGCM-RELATED"/>
    <property type="match status" value="1"/>
</dbReference>
<feature type="domain" description="GGDEF" evidence="4">
    <location>
        <begin position="221"/>
        <end position="344"/>
    </location>
</feature>
<feature type="transmembrane region" description="Helical" evidence="3">
    <location>
        <begin position="26"/>
        <end position="44"/>
    </location>
</feature>
<dbReference type="CDD" id="cd01949">
    <property type="entry name" value="GGDEF"/>
    <property type="match status" value="1"/>
</dbReference>
<name>A0ABX5LNF7_9BACT</name>
<feature type="transmembrane region" description="Helical" evidence="3">
    <location>
        <begin position="130"/>
        <end position="147"/>
    </location>
</feature>
<protein>
    <recommendedName>
        <fullName evidence="1">diguanylate cyclase</fullName>
        <ecNumber evidence="1">2.7.7.65</ecNumber>
    </recommendedName>
</protein>
<evidence type="ECO:0000256" key="2">
    <source>
        <dbReference type="ARBA" id="ARBA00034247"/>
    </source>
</evidence>
<evidence type="ECO:0000313" key="5">
    <source>
        <dbReference type="EMBL" id="PWL03661.1"/>
    </source>
</evidence>
<dbReference type="EMBL" id="QGHD01000004">
    <property type="protein sequence ID" value="PWL03661.1"/>
    <property type="molecule type" value="Genomic_DNA"/>
</dbReference>
<dbReference type="PANTHER" id="PTHR45138">
    <property type="entry name" value="REGULATORY COMPONENTS OF SENSORY TRANSDUCTION SYSTEM"/>
    <property type="match status" value="1"/>
</dbReference>
<evidence type="ECO:0000313" key="6">
    <source>
        <dbReference type="Proteomes" id="UP000245523"/>
    </source>
</evidence>
<feature type="transmembrane region" description="Helical" evidence="3">
    <location>
        <begin position="109"/>
        <end position="125"/>
    </location>
</feature>
<dbReference type="NCBIfam" id="TIGR00254">
    <property type="entry name" value="GGDEF"/>
    <property type="match status" value="1"/>
</dbReference>
<evidence type="ECO:0000259" key="4">
    <source>
        <dbReference type="PROSITE" id="PS50887"/>
    </source>
</evidence>
<comment type="caution">
    <text evidence="5">The sequence shown here is derived from an EMBL/GenBank/DDBJ whole genome shotgun (WGS) entry which is preliminary data.</text>
</comment>
<proteinExistence type="predicted"/>
<dbReference type="SMART" id="SM00267">
    <property type="entry name" value="GGDEF"/>
    <property type="match status" value="1"/>
</dbReference>
<dbReference type="EC" id="2.7.7.65" evidence="1"/>
<dbReference type="InterPro" id="IPR000160">
    <property type="entry name" value="GGDEF_dom"/>
</dbReference>
<keyword evidence="3" id="KW-0472">Membrane</keyword>